<evidence type="ECO:0000313" key="1">
    <source>
        <dbReference type="EMBL" id="KAJ5111993.1"/>
    </source>
</evidence>
<protein>
    <submittedName>
        <fullName evidence="1">Glycosyl transferase family 90 domain-containing protein</fullName>
    </submittedName>
</protein>
<comment type="caution">
    <text evidence="1">The sequence shown here is derived from an EMBL/GenBank/DDBJ whole genome shotgun (WGS) entry which is preliminary data.</text>
</comment>
<organism evidence="1 2">
    <name type="scientific">Penicillium argentinense</name>
    <dbReference type="NCBI Taxonomy" id="1131581"/>
    <lineage>
        <taxon>Eukaryota</taxon>
        <taxon>Fungi</taxon>
        <taxon>Dikarya</taxon>
        <taxon>Ascomycota</taxon>
        <taxon>Pezizomycotina</taxon>
        <taxon>Eurotiomycetes</taxon>
        <taxon>Eurotiomycetidae</taxon>
        <taxon>Eurotiales</taxon>
        <taxon>Aspergillaceae</taxon>
        <taxon>Penicillium</taxon>
    </lineage>
</organism>
<name>A0A9W9G4V0_9EURO</name>
<evidence type="ECO:0000313" key="2">
    <source>
        <dbReference type="Proteomes" id="UP001149074"/>
    </source>
</evidence>
<dbReference type="GeneID" id="81351521"/>
<sequence length="105" mass="12224">METVPPATTWHEFSAHPTSNPMTHPWVTGLFDLDGNSTSTRFYRLLSRRAVVLKQTWFHEWHDDRLIPWAHYILVTMSMEELPALMDFLINDPEGEQLSAETIRG</sequence>
<dbReference type="EMBL" id="JAPQKI010000001">
    <property type="protein sequence ID" value="KAJ5111993.1"/>
    <property type="molecule type" value="Genomic_DNA"/>
</dbReference>
<gene>
    <name evidence="1" type="ORF">N7532_000038</name>
</gene>
<dbReference type="RefSeq" id="XP_056479766.1">
    <property type="nucleotide sequence ID" value="XM_056612542.1"/>
</dbReference>
<keyword evidence="1" id="KW-0808">Transferase</keyword>
<keyword evidence="2" id="KW-1185">Reference proteome</keyword>
<dbReference type="OrthoDB" id="202415at2759"/>
<dbReference type="GO" id="GO:0016740">
    <property type="term" value="F:transferase activity"/>
    <property type="evidence" value="ECO:0007669"/>
    <property type="project" value="UniProtKB-KW"/>
</dbReference>
<reference evidence="1" key="2">
    <citation type="journal article" date="2023" name="IMA Fungus">
        <title>Comparative genomic study of the Penicillium genus elucidates a diverse pangenome and 15 lateral gene transfer events.</title>
        <authorList>
            <person name="Petersen C."/>
            <person name="Sorensen T."/>
            <person name="Nielsen M.R."/>
            <person name="Sondergaard T.E."/>
            <person name="Sorensen J.L."/>
            <person name="Fitzpatrick D.A."/>
            <person name="Frisvad J.C."/>
            <person name="Nielsen K.L."/>
        </authorList>
    </citation>
    <scope>NUCLEOTIDE SEQUENCE</scope>
    <source>
        <strain evidence="1">IBT 30761</strain>
    </source>
</reference>
<accession>A0A9W9G4V0</accession>
<reference evidence="1" key="1">
    <citation type="submission" date="2022-11" db="EMBL/GenBank/DDBJ databases">
        <authorList>
            <person name="Petersen C."/>
        </authorList>
    </citation>
    <scope>NUCLEOTIDE SEQUENCE</scope>
    <source>
        <strain evidence="1">IBT 30761</strain>
    </source>
</reference>
<dbReference type="AlphaFoldDB" id="A0A9W9G4V0"/>
<dbReference type="Proteomes" id="UP001149074">
    <property type="component" value="Unassembled WGS sequence"/>
</dbReference>
<proteinExistence type="predicted"/>